<evidence type="ECO:0000313" key="8">
    <source>
        <dbReference type="Proteomes" id="UP000814353"/>
    </source>
</evidence>
<dbReference type="InterPro" id="IPR009057">
    <property type="entry name" value="Homeodomain-like_sf"/>
</dbReference>
<dbReference type="SUPFAM" id="SSF46689">
    <property type="entry name" value="Homeodomain-like"/>
    <property type="match status" value="1"/>
</dbReference>
<keyword evidence="1" id="KW-0805">Transcription regulation</keyword>
<dbReference type="GO" id="GO:0000976">
    <property type="term" value="F:transcription cis-regulatory region binding"/>
    <property type="evidence" value="ECO:0007669"/>
    <property type="project" value="TreeGrafter"/>
</dbReference>
<evidence type="ECO:0000313" key="6">
    <source>
        <dbReference type="EMBL" id="MCG6663523.1"/>
    </source>
</evidence>
<dbReference type="EMBL" id="JACEFT010000030">
    <property type="protein sequence ID" value="MBA2780699.1"/>
    <property type="molecule type" value="Genomic_DNA"/>
</dbReference>
<comment type="caution">
    <text evidence="5">The sequence shown here is derived from an EMBL/GenBank/DDBJ whole genome shotgun (WGS) entry which is preliminary data.</text>
</comment>
<proteinExistence type="predicted"/>
<dbReference type="Pfam" id="PF12833">
    <property type="entry name" value="HTH_18"/>
    <property type="match status" value="1"/>
</dbReference>
<dbReference type="InterPro" id="IPR018060">
    <property type="entry name" value="HTH_AraC"/>
</dbReference>
<dbReference type="Gene3D" id="1.10.10.60">
    <property type="entry name" value="Homeodomain-like"/>
    <property type="match status" value="1"/>
</dbReference>
<dbReference type="SMART" id="SM00342">
    <property type="entry name" value="HTH_ARAC"/>
    <property type="match status" value="1"/>
</dbReference>
<organism evidence="5 7">
    <name type="scientific">Billgrantia kenyensis</name>
    <dbReference type="NCBI Taxonomy" id="321266"/>
    <lineage>
        <taxon>Bacteria</taxon>
        <taxon>Pseudomonadati</taxon>
        <taxon>Pseudomonadota</taxon>
        <taxon>Gammaproteobacteria</taxon>
        <taxon>Oceanospirillales</taxon>
        <taxon>Halomonadaceae</taxon>
        <taxon>Billgrantia</taxon>
    </lineage>
</organism>
<dbReference type="GO" id="GO:0005829">
    <property type="term" value="C:cytosol"/>
    <property type="evidence" value="ECO:0007669"/>
    <property type="project" value="TreeGrafter"/>
</dbReference>
<evidence type="ECO:0000313" key="5">
    <source>
        <dbReference type="EMBL" id="MBA2780699.1"/>
    </source>
</evidence>
<evidence type="ECO:0000259" key="4">
    <source>
        <dbReference type="PROSITE" id="PS01124"/>
    </source>
</evidence>
<accession>A0A7W0AFK3</accession>
<keyword evidence="3" id="KW-0804">Transcription</keyword>
<dbReference type="Pfam" id="PF12625">
    <property type="entry name" value="Arabinose_bd"/>
    <property type="match status" value="1"/>
</dbReference>
<dbReference type="PROSITE" id="PS01124">
    <property type="entry name" value="HTH_ARAC_FAMILY_2"/>
    <property type="match status" value="1"/>
</dbReference>
<reference evidence="6 8" key="1">
    <citation type="submission" date="2020-05" db="EMBL/GenBank/DDBJ databases">
        <title>Comparative genomic analysis of denitrifying bacteria from Halomonas genus.</title>
        <authorList>
            <person name="Wang L."/>
            <person name="Shao Z."/>
        </authorList>
    </citation>
    <scope>NUCLEOTIDE SEQUENCE [LARGE SCALE GENOMIC DNA]</scope>
    <source>
        <strain evidence="6 8">DSM 17331</strain>
    </source>
</reference>
<dbReference type="Proteomes" id="UP000814353">
    <property type="component" value="Unassembled WGS sequence"/>
</dbReference>
<protein>
    <submittedName>
        <fullName evidence="5">AraC family transcriptional regulator</fullName>
    </submittedName>
</protein>
<keyword evidence="8" id="KW-1185">Reference proteome</keyword>
<dbReference type="GO" id="GO:0003700">
    <property type="term" value="F:DNA-binding transcription factor activity"/>
    <property type="evidence" value="ECO:0007669"/>
    <property type="project" value="InterPro"/>
</dbReference>
<dbReference type="EMBL" id="JABFUB010000024">
    <property type="protein sequence ID" value="MCG6663523.1"/>
    <property type="molecule type" value="Genomic_DNA"/>
</dbReference>
<keyword evidence="2" id="KW-0238">DNA-binding</keyword>
<feature type="domain" description="HTH araC/xylS-type" evidence="4">
    <location>
        <begin position="233"/>
        <end position="330"/>
    </location>
</feature>
<evidence type="ECO:0000256" key="2">
    <source>
        <dbReference type="ARBA" id="ARBA00023125"/>
    </source>
</evidence>
<dbReference type="InterPro" id="IPR032687">
    <property type="entry name" value="AraC-type_N"/>
</dbReference>
<dbReference type="Proteomes" id="UP000518091">
    <property type="component" value="Unassembled WGS sequence"/>
</dbReference>
<dbReference type="PANTHER" id="PTHR47894:SF1">
    <property type="entry name" value="HTH-TYPE TRANSCRIPTIONAL REGULATOR VQSM"/>
    <property type="match status" value="1"/>
</dbReference>
<evidence type="ECO:0000313" key="7">
    <source>
        <dbReference type="Proteomes" id="UP000518091"/>
    </source>
</evidence>
<dbReference type="AlphaFoldDB" id="A0A7W0AFK3"/>
<gene>
    <name evidence="5" type="ORF">H1D44_17565</name>
    <name evidence="6" type="ORF">HOP48_18485</name>
</gene>
<dbReference type="PANTHER" id="PTHR47894">
    <property type="entry name" value="HTH-TYPE TRANSCRIPTIONAL REGULATOR GADX"/>
    <property type="match status" value="1"/>
</dbReference>
<reference evidence="5 7" key="2">
    <citation type="submission" date="2020-07" db="EMBL/GenBank/DDBJ databases">
        <title>Identification of Halomonas strains.</title>
        <authorList>
            <person name="Xiao Z."/>
            <person name="Shen J."/>
        </authorList>
    </citation>
    <scope>NUCLEOTIDE SEQUENCE [LARGE SCALE GENOMIC DNA]</scope>
    <source>
        <strain evidence="5 7">DSM 17331</strain>
    </source>
</reference>
<evidence type="ECO:0000256" key="3">
    <source>
        <dbReference type="ARBA" id="ARBA00023163"/>
    </source>
</evidence>
<name>A0A7W0AFK3_9GAMM</name>
<sequence length="341" mass="38497">MTVTVSMHYVNELFRGVPESEAAREACLARAGISPFLLSAPHGRVTVEQFATLYRLLVNAYDDETPGFFARPLRGGTLKLLCLSVLEAPTLKVALHRYTLFFRIVLDDFGYEYRVEDGLARVALVEHQPPAGSRTLVHELMLKLFHGIASWMIARKIPPVRMECAYAQPAHGADYRYFYPGEVVFERPQTAMYFDAALLDQPIRQTKKHLGAFLRRAPADWFYVSLEERLVSHRVREHLFRHLATSGSVQDVARALHMSVRTLSRRLAAEGTHFQAVKDEFRRDFAIQALTRSERSLPAIADELGFQDQACFSRAFKGWTGNSPAAYRRAIALPQAGSTLA</sequence>
<dbReference type="RefSeq" id="WP_181516403.1">
    <property type="nucleotide sequence ID" value="NZ_JABFUB010000024.1"/>
</dbReference>
<evidence type="ECO:0000256" key="1">
    <source>
        <dbReference type="ARBA" id="ARBA00023015"/>
    </source>
</evidence>